<reference evidence="4" key="1">
    <citation type="submission" date="2017-08" db="EMBL/GenBank/DDBJ databases">
        <authorList>
            <person name="Polle J.E."/>
            <person name="Barry K."/>
            <person name="Cushman J."/>
            <person name="Schmutz J."/>
            <person name="Tran D."/>
            <person name="Hathwaick L.T."/>
            <person name="Yim W.C."/>
            <person name="Jenkins J."/>
            <person name="Mckie-Krisberg Z.M."/>
            <person name="Prochnik S."/>
            <person name="Lindquist E."/>
            <person name="Dockter R.B."/>
            <person name="Adam C."/>
            <person name="Molina H."/>
            <person name="Bunkerborg J."/>
            <person name="Jin E."/>
            <person name="Buchheim M."/>
            <person name="Magnuson J."/>
        </authorList>
    </citation>
    <scope>NUCLEOTIDE SEQUENCE</scope>
    <source>
        <strain evidence="4">CCAP 19/18</strain>
    </source>
</reference>
<sequence length="123" mass="13273">MSDDETWFGQLSCSICCDAEGNANAQWASLPCGHVFHLSPCINDWLREGRQAPGAQGFCPTCREPCTLRDARRLFADNQSTCASSVASRAVSRSSSPARSRRNSGENQSSGRQQSPPPRGGPQ</sequence>
<dbReference type="SUPFAM" id="SSF57850">
    <property type="entry name" value="RING/U-box"/>
    <property type="match status" value="1"/>
</dbReference>
<feature type="compositionally biased region" description="Low complexity" evidence="2">
    <location>
        <begin position="83"/>
        <end position="98"/>
    </location>
</feature>
<organism evidence="4 5">
    <name type="scientific">Dunaliella salina</name>
    <name type="common">Green alga</name>
    <name type="synonym">Protococcus salinus</name>
    <dbReference type="NCBI Taxonomy" id="3046"/>
    <lineage>
        <taxon>Eukaryota</taxon>
        <taxon>Viridiplantae</taxon>
        <taxon>Chlorophyta</taxon>
        <taxon>core chlorophytes</taxon>
        <taxon>Chlorophyceae</taxon>
        <taxon>CS clade</taxon>
        <taxon>Chlamydomonadales</taxon>
        <taxon>Dunaliellaceae</taxon>
        <taxon>Dunaliella</taxon>
    </lineage>
</organism>
<keyword evidence="1" id="KW-0863">Zinc-finger</keyword>
<name>A0ABQ7GKG9_DUNSA</name>
<dbReference type="PANTHER" id="PTHR16047">
    <property type="entry name" value="RFWD3 PROTEIN"/>
    <property type="match status" value="1"/>
</dbReference>
<dbReference type="Gene3D" id="3.30.40.10">
    <property type="entry name" value="Zinc/RING finger domain, C3HC4 (zinc finger)"/>
    <property type="match status" value="1"/>
</dbReference>
<proteinExistence type="predicted"/>
<dbReference type="InterPro" id="IPR013083">
    <property type="entry name" value="Znf_RING/FYVE/PHD"/>
</dbReference>
<dbReference type="EMBL" id="MU069722">
    <property type="protein sequence ID" value="KAF5835107.1"/>
    <property type="molecule type" value="Genomic_DNA"/>
</dbReference>
<feature type="domain" description="RING-type" evidence="3">
    <location>
        <begin position="13"/>
        <end position="63"/>
    </location>
</feature>
<evidence type="ECO:0000259" key="3">
    <source>
        <dbReference type="PROSITE" id="PS50089"/>
    </source>
</evidence>
<dbReference type="PANTHER" id="PTHR16047:SF13">
    <property type="entry name" value="E3 UBIQUITIN-PROTEIN LIGASE RFWD3"/>
    <property type="match status" value="1"/>
</dbReference>
<protein>
    <recommendedName>
        <fullName evidence="3">RING-type domain-containing protein</fullName>
    </recommendedName>
</protein>
<evidence type="ECO:0000256" key="2">
    <source>
        <dbReference type="SAM" id="MobiDB-lite"/>
    </source>
</evidence>
<comment type="caution">
    <text evidence="4">The sequence shown here is derived from an EMBL/GenBank/DDBJ whole genome shotgun (WGS) entry which is preliminary data.</text>
</comment>
<feature type="region of interest" description="Disordered" evidence="2">
    <location>
        <begin position="83"/>
        <end position="123"/>
    </location>
</feature>
<evidence type="ECO:0000256" key="1">
    <source>
        <dbReference type="PROSITE-ProRule" id="PRU00175"/>
    </source>
</evidence>
<feature type="non-terminal residue" evidence="4">
    <location>
        <position position="123"/>
    </location>
</feature>
<keyword evidence="1" id="KW-0862">Zinc</keyword>
<keyword evidence="5" id="KW-1185">Reference proteome</keyword>
<gene>
    <name evidence="4" type="ORF">DUNSADRAFT_7867</name>
</gene>
<dbReference type="Proteomes" id="UP000815325">
    <property type="component" value="Unassembled WGS sequence"/>
</dbReference>
<accession>A0ABQ7GKG9</accession>
<evidence type="ECO:0000313" key="5">
    <source>
        <dbReference type="Proteomes" id="UP000815325"/>
    </source>
</evidence>
<dbReference type="SMART" id="SM00184">
    <property type="entry name" value="RING"/>
    <property type="match status" value="1"/>
</dbReference>
<dbReference type="InterPro" id="IPR037381">
    <property type="entry name" value="RFWD3"/>
</dbReference>
<dbReference type="PROSITE" id="PS50089">
    <property type="entry name" value="ZF_RING_2"/>
    <property type="match status" value="1"/>
</dbReference>
<evidence type="ECO:0000313" key="4">
    <source>
        <dbReference type="EMBL" id="KAF5835107.1"/>
    </source>
</evidence>
<dbReference type="InterPro" id="IPR001841">
    <property type="entry name" value="Znf_RING"/>
</dbReference>
<keyword evidence="1" id="KW-0479">Metal-binding</keyword>
<dbReference type="Pfam" id="PF13639">
    <property type="entry name" value="zf-RING_2"/>
    <property type="match status" value="1"/>
</dbReference>